<gene>
    <name evidence="5" type="ORF">QBC47DRAFT_409352</name>
</gene>
<proteinExistence type="inferred from homology"/>
<name>A0AAJ0BQU3_9PEZI</name>
<evidence type="ECO:0000259" key="4">
    <source>
        <dbReference type="Pfam" id="PF07732"/>
    </source>
</evidence>
<feature type="domain" description="Plastocyanin-like" evidence="4">
    <location>
        <begin position="14"/>
        <end position="119"/>
    </location>
</feature>
<comment type="similarity">
    <text evidence="1">Belongs to the multicopper oxidase family.</text>
</comment>
<protein>
    <submittedName>
        <fullName evidence="5">Cupredoxin</fullName>
    </submittedName>
</protein>
<comment type="caution">
    <text evidence="5">The sequence shown here is derived from an EMBL/GenBank/DDBJ whole genome shotgun (WGS) entry which is preliminary data.</text>
</comment>
<evidence type="ECO:0000313" key="6">
    <source>
        <dbReference type="Proteomes" id="UP001239445"/>
    </source>
</evidence>
<keyword evidence="6" id="KW-1185">Reference proteome</keyword>
<dbReference type="SUPFAM" id="SSF49503">
    <property type="entry name" value="Cupredoxins"/>
    <property type="match status" value="3"/>
</dbReference>
<dbReference type="GO" id="GO:0016491">
    <property type="term" value="F:oxidoreductase activity"/>
    <property type="evidence" value="ECO:0007669"/>
    <property type="project" value="InterPro"/>
</dbReference>
<dbReference type="InterPro" id="IPR045087">
    <property type="entry name" value="Cu-oxidase_fam"/>
</dbReference>
<evidence type="ECO:0000256" key="2">
    <source>
        <dbReference type="ARBA" id="ARBA00023008"/>
    </source>
</evidence>
<reference evidence="5" key="1">
    <citation type="submission" date="2023-06" db="EMBL/GenBank/DDBJ databases">
        <title>Genome-scale phylogeny and comparative genomics of the fungal order Sordariales.</title>
        <authorList>
            <consortium name="Lawrence Berkeley National Laboratory"/>
            <person name="Hensen N."/>
            <person name="Bonometti L."/>
            <person name="Westerberg I."/>
            <person name="Brannstrom I.O."/>
            <person name="Guillou S."/>
            <person name="Cros-Aarteil S."/>
            <person name="Calhoun S."/>
            <person name="Haridas S."/>
            <person name="Kuo A."/>
            <person name="Mondo S."/>
            <person name="Pangilinan J."/>
            <person name="Riley R."/>
            <person name="Labutti K."/>
            <person name="Andreopoulos B."/>
            <person name="Lipzen A."/>
            <person name="Chen C."/>
            <person name="Yanf M."/>
            <person name="Daum C."/>
            <person name="Ng V."/>
            <person name="Clum A."/>
            <person name="Steindorff A."/>
            <person name="Ohm R."/>
            <person name="Martin F."/>
            <person name="Silar P."/>
            <person name="Natvig D."/>
            <person name="Lalanne C."/>
            <person name="Gautier V."/>
            <person name="Ament-Velasquez S.L."/>
            <person name="Kruys A."/>
            <person name="Hutchinson M.I."/>
            <person name="Powell A.J."/>
            <person name="Barry K."/>
            <person name="Miller A.N."/>
            <person name="Grigoriev I.V."/>
            <person name="Debuchy R."/>
            <person name="Gladieux P."/>
            <person name="Thoren M.H."/>
            <person name="Johannesson H."/>
        </authorList>
    </citation>
    <scope>NUCLEOTIDE SEQUENCE</scope>
    <source>
        <strain evidence="5">PSN4</strain>
    </source>
</reference>
<dbReference type="Proteomes" id="UP001239445">
    <property type="component" value="Unassembled WGS sequence"/>
</dbReference>
<dbReference type="GO" id="GO:0005507">
    <property type="term" value="F:copper ion binding"/>
    <property type="evidence" value="ECO:0007669"/>
    <property type="project" value="InterPro"/>
</dbReference>
<organism evidence="5 6">
    <name type="scientific">Echria macrotheca</name>
    <dbReference type="NCBI Taxonomy" id="438768"/>
    <lineage>
        <taxon>Eukaryota</taxon>
        <taxon>Fungi</taxon>
        <taxon>Dikarya</taxon>
        <taxon>Ascomycota</taxon>
        <taxon>Pezizomycotina</taxon>
        <taxon>Sordariomycetes</taxon>
        <taxon>Sordariomycetidae</taxon>
        <taxon>Sordariales</taxon>
        <taxon>Schizotheciaceae</taxon>
        <taxon>Echria</taxon>
    </lineage>
</organism>
<sequence length="517" mass="58835">MEIKPFQQQIYPNLPSAASLVGYDGMSPGPTFIVPRGVETVVRFINNSSAPNSVHLHGSYSRAPFDGWAEDTTQPGQFKDYYYPNRQSGRMMWYHDHAVHSTAENAYRGQAGVYLVDDPVEDAAVNLPSGYAKFDIPLVLSAKQYQGDGSLFSTVGETISLWGDVVHVNGQPWPFLAVQPRKYRFRFLNAAVSRTFSLYFVDVADVNYKLRFQVVGSDSGLLERPVWTSSMDISMAERYDVVFDFSPFAGRTIELRNFAKAGGAGVEDDYENTDKVMRFVVSRFGTPDNSTVPSTLRKVPWPSSWNQTRPRTRPRIDHHFKFHRANGTWLINGVAFADAANRVLARVPRGTVEIWELENTSDGWGHQIHVHLVDFRVLSRWHGTRAVAGYERAGLKDVVWLGREEKVLVEAHYAPWDGVYMFHCHNLVHEDDDMMAAFNVTVLPHFGYEQPEFLDPMDARWRPRPFVESEYAGRTGVFSDFEIQQRILEMASARPYQDVDEITSELHGYWTNRTVVG</sequence>
<evidence type="ECO:0000313" key="5">
    <source>
        <dbReference type="EMBL" id="KAK1761332.1"/>
    </source>
</evidence>
<dbReference type="AlphaFoldDB" id="A0AAJ0BQU3"/>
<feature type="domain" description="Plastocyanin-like" evidence="3">
    <location>
        <begin position="314"/>
        <end position="441"/>
    </location>
</feature>
<dbReference type="InterPro" id="IPR011706">
    <property type="entry name" value="Cu-oxidase_C"/>
</dbReference>
<dbReference type="Gene3D" id="2.60.40.420">
    <property type="entry name" value="Cupredoxins - blue copper proteins"/>
    <property type="match status" value="3"/>
</dbReference>
<keyword evidence="2" id="KW-0186">Copper</keyword>
<dbReference type="EMBL" id="MU839827">
    <property type="protein sequence ID" value="KAK1761332.1"/>
    <property type="molecule type" value="Genomic_DNA"/>
</dbReference>
<dbReference type="PANTHER" id="PTHR48267:SF1">
    <property type="entry name" value="BILIRUBIN OXIDASE"/>
    <property type="match status" value="1"/>
</dbReference>
<accession>A0AAJ0BQU3</accession>
<dbReference type="InterPro" id="IPR008972">
    <property type="entry name" value="Cupredoxin"/>
</dbReference>
<evidence type="ECO:0000256" key="1">
    <source>
        <dbReference type="ARBA" id="ARBA00010609"/>
    </source>
</evidence>
<dbReference type="Pfam" id="PF07732">
    <property type="entry name" value="Cu-oxidase_3"/>
    <property type="match status" value="1"/>
</dbReference>
<evidence type="ECO:0000259" key="3">
    <source>
        <dbReference type="Pfam" id="PF07731"/>
    </source>
</evidence>
<dbReference type="InterPro" id="IPR011707">
    <property type="entry name" value="Cu-oxidase-like_N"/>
</dbReference>
<dbReference type="CDD" id="cd13889">
    <property type="entry name" value="CuRO_3_BOD"/>
    <property type="match status" value="1"/>
</dbReference>
<dbReference type="Pfam" id="PF07731">
    <property type="entry name" value="Cu-oxidase_2"/>
    <property type="match status" value="1"/>
</dbReference>
<dbReference type="PANTHER" id="PTHR48267">
    <property type="entry name" value="CUPREDOXIN SUPERFAMILY PROTEIN"/>
    <property type="match status" value="1"/>
</dbReference>